<dbReference type="RefSeq" id="WP_166281647.1">
    <property type="nucleotide sequence ID" value="NZ_JTHE03000048.1"/>
</dbReference>
<accession>A0ABD4T2U0</accession>
<evidence type="ECO:0000259" key="8">
    <source>
        <dbReference type="Pfam" id="PF14681"/>
    </source>
</evidence>
<dbReference type="NCBIfam" id="TIGR00336">
    <property type="entry name" value="pyrE"/>
    <property type="match status" value="1"/>
</dbReference>
<dbReference type="InterPro" id="IPR029057">
    <property type="entry name" value="PRTase-like"/>
</dbReference>
<dbReference type="Pfam" id="PF14681">
    <property type="entry name" value="UPRTase"/>
    <property type="match status" value="1"/>
</dbReference>
<comment type="pathway">
    <text evidence="1 7">Pyrimidine metabolism; UMP biosynthesis via de novo pathway; UMP from orotate: step 1/2.</text>
</comment>
<feature type="binding site" evidence="7">
    <location>
        <position position="122"/>
    </location>
    <ligand>
        <name>5-phospho-alpha-D-ribose 1-diphosphate</name>
        <dbReference type="ChEBI" id="CHEBI:58017"/>
        <note>ligand shared between dimeric partners</note>
    </ligand>
</feature>
<evidence type="ECO:0000256" key="2">
    <source>
        <dbReference type="ARBA" id="ARBA00011971"/>
    </source>
</evidence>
<reference evidence="9 10" key="1">
    <citation type="journal article" date="2015" name="Genome Announc.">
        <title>Draft Genome Sequence of Filamentous Marine Cyanobacterium Lyngbya confervoides Strain BDU141951.</title>
        <authorList>
            <person name="Chandrababunaidu M.M."/>
            <person name="Sen D."/>
            <person name="Tripathy S."/>
        </authorList>
    </citation>
    <scope>NUCLEOTIDE SEQUENCE [LARGE SCALE GENOMIC DNA]</scope>
    <source>
        <strain evidence="9 10">BDU141951</strain>
    </source>
</reference>
<comment type="catalytic activity">
    <reaction evidence="7">
        <text>orotidine 5'-phosphate + diphosphate = orotate + 5-phospho-alpha-D-ribose 1-diphosphate</text>
        <dbReference type="Rhea" id="RHEA:10380"/>
        <dbReference type="ChEBI" id="CHEBI:30839"/>
        <dbReference type="ChEBI" id="CHEBI:33019"/>
        <dbReference type="ChEBI" id="CHEBI:57538"/>
        <dbReference type="ChEBI" id="CHEBI:58017"/>
        <dbReference type="EC" id="2.4.2.10"/>
    </reaction>
</comment>
<organism evidence="9 10">
    <name type="scientific">Lyngbya confervoides BDU141951</name>
    <dbReference type="NCBI Taxonomy" id="1574623"/>
    <lineage>
        <taxon>Bacteria</taxon>
        <taxon>Bacillati</taxon>
        <taxon>Cyanobacteriota</taxon>
        <taxon>Cyanophyceae</taxon>
        <taxon>Oscillatoriophycideae</taxon>
        <taxon>Oscillatoriales</taxon>
        <taxon>Microcoleaceae</taxon>
        <taxon>Lyngbya</taxon>
    </lineage>
</organism>
<feature type="binding site" evidence="7">
    <location>
        <position position="116"/>
    </location>
    <ligand>
        <name>5-phospho-alpha-D-ribose 1-diphosphate</name>
        <dbReference type="ChEBI" id="CHEBI:58017"/>
        <note>ligand shared between dimeric partners</note>
    </ligand>
</feature>
<evidence type="ECO:0000313" key="10">
    <source>
        <dbReference type="Proteomes" id="UP000031561"/>
    </source>
</evidence>
<dbReference type="SUPFAM" id="SSF53271">
    <property type="entry name" value="PRTase-like"/>
    <property type="match status" value="1"/>
</dbReference>
<dbReference type="InterPro" id="IPR000836">
    <property type="entry name" value="PRTase_dom"/>
</dbReference>
<dbReference type="FunFam" id="3.40.50.2020:FF:000029">
    <property type="entry name" value="Orotate phosphoribosyltransferase"/>
    <property type="match status" value="1"/>
</dbReference>
<evidence type="ECO:0000256" key="4">
    <source>
        <dbReference type="ARBA" id="ARBA00022679"/>
    </source>
</evidence>
<dbReference type="GO" id="GO:0004588">
    <property type="term" value="F:orotate phosphoribosyltransferase activity"/>
    <property type="evidence" value="ECO:0007669"/>
    <property type="project" value="UniProtKB-UniRule"/>
</dbReference>
<sequence>MTHSRNAECIDAELNAGAVPPETDLRQTLLDLLVQHAYQEGNFTLSSGQSSSYYINGKVVTLHPEGALALGHLLLHRLPREVDAIAGLTLGADPIVSAVSIVSALQKRPIPGIIIRKQAKGHGTMAYLEGPSLPPNSTVVVVEDVVTTGQSALMAIERLRQAGYQANRVLAMVDRQQGGAEFYQQQGIEFESIFTIADLQAAYAARSGQS</sequence>
<evidence type="ECO:0000256" key="3">
    <source>
        <dbReference type="ARBA" id="ARBA00022676"/>
    </source>
</evidence>
<dbReference type="EC" id="2.4.2.10" evidence="2 7"/>
<dbReference type="Proteomes" id="UP000031561">
    <property type="component" value="Unassembled WGS sequence"/>
</dbReference>
<dbReference type="InterPro" id="IPR023031">
    <property type="entry name" value="OPRT"/>
</dbReference>
<evidence type="ECO:0000256" key="5">
    <source>
        <dbReference type="ARBA" id="ARBA00022842"/>
    </source>
</evidence>
<dbReference type="PANTHER" id="PTHR19278:SF9">
    <property type="entry name" value="URIDINE 5'-MONOPHOSPHATE SYNTHASE"/>
    <property type="match status" value="1"/>
</dbReference>
<evidence type="ECO:0000256" key="7">
    <source>
        <dbReference type="HAMAP-Rule" id="MF_01208"/>
    </source>
</evidence>
<dbReference type="HAMAP" id="MF_01208">
    <property type="entry name" value="PyrE"/>
    <property type="match status" value="1"/>
</dbReference>
<comment type="function">
    <text evidence="7">Catalyzes the transfer of a ribosyl phosphate group from 5-phosphoribose 1-diphosphate to orotate, leading to the formation of orotidine monophosphate (OMP).</text>
</comment>
<dbReference type="PANTHER" id="PTHR19278">
    <property type="entry name" value="OROTATE PHOSPHORIBOSYLTRANSFERASE"/>
    <property type="match status" value="1"/>
</dbReference>
<feature type="binding site" description="in other chain" evidence="7">
    <location>
        <begin position="143"/>
        <end position="151"/>
    </location>
    <ligand>
        <name>5-phospho-alpha-D-ribose 1-diphosphate</name>
        <dbReference type="ChEBI" id="CHEBI:58017"/>
        <note>ligand shared between dimeric partners</note>
    </ligand>
</feature>
<feature type="domain" description="Phosphoribosyltransferase" evidence="8">
    <location>
        <begin position="106"/>
        <end position="172"/>
    </location>
</feature>
<evidence type="ECO:0000256" key="6">
    <source>
        <dbReference type="ARBA" id="ARBA00022975"/>
    </source>
</evidence>
<keyword evidence="10" id="KW-1185">Reference proteome</keyword>
<comment type="similarity">
    <text evidence="7">Belongs to the purine/pyrimidine phosphoribosyltransferase family. PyrE subfamily.</text>
</comment>
<evidence type="ECO:0000256" key="1">
    <source>
        <dbReference type="ARBA" id="ARBA00004889"/>
    </source>
</evidence>
<gene>
    <name evidence="7 9" type="primary">pyrE</name>
    <name evidence="9" type="ORF">QQ91_0008825</name>
</gene>
<feature type="binding site" evidence="7">
    <location>
        <position position="120"/>
    </location>
    <ligand>
        <name>5-phospho-alpha-D-ribose 1-diphosphate</name>
        <dbReference type="ChEBI" id="CHEBI:58017"/>
        <note>ligand shared between dimeric partners</note>
    </ligand>
</feature>
<protein>
    <recommendedName>
        <fullName evidence="2 7">Orotate phosphoribosyltransferase</fullName>
        <shortName evidence="7">OPRT</shortName>
        <shortName evidence="7">OPRTase</shortName>
        <ecNumber evidence="2 7">2.4.2.10</ecNumber>
    </recommendedName>
</protein>
<keyword evidence="5 7" id="KW-0460">Magnesium</keyword>
<dbReference type="CDD" id="cd06223">
    <property type="entry name" value="PRTases_typeI"/>
    <property type="match status" value="1"/>
</dbReference>
<dbReference type="InterPro" id="IPR004467">
    <property type="entry name" value="Or_phspho_trans_dom"/>
</dbReference>
<evidence type="ECO:0000313" key="9">
    <source>
        <dbReference type="EMBL" id="MCM1982925.1"/>
    </source>
</evidence>
<dbReference type="AlphaFoldDB" id="A0ABD4T2U0"/>
<comment type="cofactor">
    <cofactor evidence="7">
        <name>Mg(2+)</name>
        <dbReference type="ChEBI" id="CHEBI:18420"/>
    </cofactor>
</comment>
<comment type="caution">
    <text evidence="9">The sequence shown here is derived from an EMBL/GenBank/DDBJ whole genome shotgun (WGS) entry which is preliminary data.</text>
</comment>
<comment type="subunit">
    <text evidence="7">Homodimer.</text>
</comment>
<dbReference type="GO" id="GO:0044205">
    <property type="term" value="P:'de novo' UMP biosynthetic process"/>
    <property type="evidence" value="ECO:0007669"/>
    <property type="project" value="UniProtKB-UniRule"/>
</dbReference>
<proteinExistence type="inferred from homology"/>
<keyword evidence="3 7" id="KW-0328">Glycosyltransferase</keyword>
<dbReference type="GO" id="GO:0000287">
    <property type="term" value="F:magnesium ion binding"/>
    <property type="evidence" value="ECO:0007669"/>
    <property type="project" value="UniProtKB-UniRule"/>
</dbReference>
<dbReference type="EMBL" id="JTHE03000048">
    <property type="protein sequence ID" value="MCM1982925.1"/>
    <property type="molecule type" value="Genomic_DNA"/>
</dbReference>
<dbReference type="Gene3D" id="3.40.50.2020">
    <property type="match status" value="1"/>
</dbReference>
<feature type="binding site" evidence="7">
    <location>
        <position position="175"/>
    </location>
    <ligand>
        <name>orotate</name>
        <dbReference type="ChEBI" id="CHEBI:30839"/>
    </ligand>
</feature>
<keyword evidence="6 7" id="KW-0665">Pyrimidine biosynthesis</keyword>
<name>A0ABD4T2U0_9CYAN</name>
<feature type="binding site" description="in other chain" evidence="7">
    <location>
        <position position="117"/>
    </location>
    <ligand>
        <name>5-phospho-alpha-D-ribose 1-diphosphate</name>
        <dbReference type="ChEBI" id="CHEBI:58017"/>
        <note>ligand shared between dimeric partners</note>
    </ligand>
</feature>
<comment type="caution">
    <text evidence="7">Lacks conserved residue(s) required for the propagation of feature annotation.</text>
</comment>
<feature type="binding site" evidence="7">
    <location>
        <position position="147"/>
    </location>
    <ligand>
        <name>orotate</name>
        <dbReference type="ChEBI" id="CHEBI:30839"/>
    </ligand>
</feature>
<keyword evidence="4 7" id="KW-0808">Transferase</keyword>